<keyword evidence="3 8" id="KW-1003">Cell membrane</keyword>
<evidence type="ECO:0000256" key="2">
    <source>
        <dbReference type="ARBA" id="ARBA00022448"/>
    </source>
</evidence>
<evidence type="ECO:0000256" key="3">
    <source>
        <dbReference type="ARBA" id="ARBA00022475"/>
    </source>
</evidence>
<feature type="transmembrane region" description="Helical" evidence="9">
    <location>
        <begin position="381"/>
        <end position="401"/>
    </location>
</feature>
<dbReference type="Proteomes" id="UP000010802">
    <property type="component" value="Chromosome"/>
</dbReference>
<comment type="function">
    <text evidence="8">The phosphoenolpyruvate-dependent sugar phosphotransferase system (PTS), a major carbohydrate active -transport system, catalyzes the phosphorylation of incoming sugar substrates concomitant with their translocation across the cell membrane.</text>
</comment>
<dbReference type="GO" id="GO:0008982">
    <property type="term" value="F:protein-N(PI)-phosphohistidine-sugar phosphotransferase activity"/>
    <property type="evidence" value="ECO:0007669"/>
    <property type="project" value="UniProtKB-UniRule"/>
</dbReference>
<feature type="transmembrane region" description="Helical" evidence="9">
    <location>
        <begin position="63"/>
        <end position="86"/>
    </location>
</feature>
<evidence type="ECO:0000256" key="4">
    <source>
        <dbReference type="ARBA" id="ARBA00022597"/>
    </source>
</evidence>
<dbReference type="InterPro" id="IPR003352">
    <property type="entry name" value="PTS_EIIC"/>
</dbReference>
<evidence type="ECO:0000256" key="1">
    <source>
        <dbReference type="ARBA" id="ARBA00004651"/>
    </source>
</evidence>
<feature type="transmembrane region" description="Helical" evidence="9">
    <location>
        <begin position="335"/>
        <end position="360"/>
    </location>
</feature>
<name>F4LSJ0_TEPAE</name>
<accession>F4LSJ0</accession>
<dbReference type="EMBL" id="HF563609">
    <property type="protein sequence ID" value="CCP27275.1"/>
    <property type="molecule type" value="Genomic_DNA"/>
</dbReference>
<dbReference type="eggNOG" id="COG1455">
    <property type="taxonomic scope" value="Bacteria"/>
</dbReference>
<feature type="transmembrane region" description="Helical" evidence="9">
    <location>
        <begin position="274"/>
        <end position="296"/>
    </location>
</feature>
<dbReference type="KEGG" id="tae:TepiRe1_2427"/>
<dbReference type="PANTHER" id="PTHR33989:SF4">
    <property type="entry name" value="PTS SYSTEM N,N'-DIACETYLCHITOBIOSE-SPECIFIC EIIC COMPONENT"/>
    <property type="match status" value="1"/>
</dbReference>
<dbReference type="HOGENOM" id="CLU_029688_1_0_9"/>
<organism evidence="11 12">
    <name type="scientific">Tepidanaerobacter acetatoxydans (strain DSM 21804 / JCM 16047 / Re1)</name>
    <dbReference type="NCBI Taxonomy" id="1209989"/>
    <lineage>
        <taxon>Bacteria</taxon>
        <taxon>Bacillati</taxon>
        <taxon>Bacillota</taxon>
        <taxon>Clostridia</taxon>
        <taxon>Thermosediminibacterales</taxon>
        <taxon>Tepidanaerobacteraceae</taxon>
        <taxon>Tepidanaerobacter</taxon>
    </lineage>
</organism>
<dbReference type="Pfam" id="PF02378">
    <property type="entry name" value="PTS_EIIC"/>
    <property type="match status" value="1"/>
</dbReference>
<feature type="transmembrane region" description="Helical" evidence="9">
    <location>
        <begin position="171"/>
        <end position="193"/>
    </location>
</feature>
<dbReference type="STRING" id="1209989.TepRe1_2260"/>
<dbReference type="NCBIfam" id="TIGR00410">
    <property type="entry name" value="lacE"/>
    <property type="match status" value="1"/>
</dbReference>
<keyword evidence="4 8" id="KW-0762">Sugar transport</keyword>
<feature type="transmembrane region" description="Helical" evidence="9">
    <location>
        <begin position="98"/>
        <end position="115"/>
    </location>
</feature>
<dbReference type="GO" id="GO:1901264">
    <property type="term" value="P:carbohydrate derivative transport"/>
    <property type="evidence" value="ECO:0007669"/>
    <property type="project" value="TreeGrafter"/>
</dbReference>
<dbReference type="AlphaFoldDB" id="F4LSJ0"/>
<dbReference type="KEGG" id="tep:TepRe1_2260"/>
<keyword evidence="7 8" id="KW-0472">Membrane</keyword>
<sequence>MEKFIGTLQKKLMPIANKLSNNKFMNSLGQTFQLLLPIIIIGSFACLGAFLDIPFWQSFVTSTGLQLILMTIQSLTLSIIALYVVIVLPFQYAQKLKINAISASVISLMAFLLLTPHELYTAIPTEWLGYSGLFSAIIVGGLVPQLIKFLLDKKIYIHMPKGVPPIVEDSFASLVPAAFVLIIAVVISQMLILTSFENFHNVIYTVIQAPLQGFGLSLPAYLVMQILCTLLMFCGIHGNTIFATFTPLTMAASAENLAALAAGQPLPNIITSSFSVLCQPGGIGGTFGLAILLLFFSKSKRLKTLGKMSIVPAIFGINEPLIFGIPILLNPLLFIPYVLCPIVCTTLSYVSIAIGIVPRLSGVEVNWTMPQIVSGFLAQGWQAAVLQVVLIAVTTLIWFPFFKMVDKQISFEESESDTKDDKATK</sequence>
<feature type="transmembrane region" description="Helical" evidence="9">
    <location>
        <begin position="127"/>
        <end position="151"/>
    </location>
</feature>
<dbReference type="GO" id="GO:0005886">
    <property type="term" value="C:plasma membrane"/>
    <property type="evidence" value="ECO:0007669"/>
    <property type="project" value="UniProtKB-SubCell"/>
</dbReference>
<dbReference type="PATRIC" id="fig|1209989.3.peg.2793"/>
<keyword evidence="11" id="KW-0808">Transferase</keyword>
<comment type="subcellular location">
    <subcellularLocation>
        <location evidence="1">Cell membrane</location>
        <topology evidence="1">Multi-pass membrane protein</topology>
    </subcellularLocation>
</comment>
<dbReference type="GO" id="GO:0009401">
    <property type="term" value="P:phosphoenolpyruvate-dependent sugar phosphotransferase system"/>
    <property type="evidence" value="ECO:0007669"/>
    <property type="project" value="InterPro"/>
</dbReference>
<feature type="domain" description="PTS EIIC type-3" evidence="10">
    <location>
        <begin position="8"/>
        <end position="401"/>
    </location>
</feature>
<proteinExistence type="predicted"/>
<keyword evidence="12" id="KW-1185">Reference proteome</keyword>
<dbReference type="InterPro" id="IPR004501">
    <property type="entry name" value="PTS_EIIC_3"/>
</dbReference>
<accession>L0S1Y6</accession>
<evidence type="ECO:0000259" key="10">
    <source>
        <dbReference type="PROSITE" id="PS51105"/>
    </source>
</evidence>
<dbReference type="PROSITE" id="PS51105">
    <property type="entry name" value="PTS_EIIC_TYPE_3"/>
    <property type="match status" value="1"/>
</dbReference>
<dbReference type="InterPro" id="IPR051088">
    <property type="entry name" value="PTS_Sugar-EIIC/EIIB"/>
</dbReference>
<dbReference type="InterPro" id="IPR004796">
    <property type="entry name" value="PTS_IIC_cello"/>
</dbReference>
<feature type="transmembrane region" description="Helical" evidence="9">
    <location>
        <begin position="213"/>
        <end position="234"/>
    </location>
</feature>
<evidence type="ECO:0000256" key="6">
    <source>
        <dbReference type="ARBA" id="ARBA00022989"/>
    </source>
</evidence>
<evidence type="ECO:0000256" key="8">
    <source>
        <dbReference type="PIRNR" id="PIRNR006351"/>
    </source>
</evidence>
<keyword evidence="6 9" id="KW-1133">Transmembrane helix</keyword>
<feature type="transmembrane region" description="Helical" evidence="9">
    <location>
        <begin position="308"/>
        <end position="329"/>
    </location>
</feature>
<feature type="transmembrane region" description="Helical" evidence="9">
    <location>
        <begin position="32"/>
        <end position="51"/>
    </location>
</feature>
<keyword evidence="2 8" id="KW-0813">Transport</keyword>
<evidence type="ECO:0000313" key="12">
    <source>
        <dbReference type="Proteomes" id="UP000010802"/>
    </source>
</evidence>
<evidence type="ECO:0000256" key="7">
    <source>
        <dbReference type="ARBA" id="ARBA00023136"/>
    </source>
</evidence>
<evidence type="ECO:0000256" key="5">
    <source>
        <dbReference type="ARBA" id="ARBA00022692"/>
    </source>
</evidence>
<reference evidence="12" key="1">
    <citation type="journal article" date="2013" name="Genome Announc.">
        <title>First genome sequence of a syntrophic acetate-oxidizing bacterium, Tepidanaerobacter acetatoxydans strain Re1.</title>
        <authorList>
            <person name="Manzoor S."/>
            <person name="Bongcam-Rudloff E."/>
            <person name="Schnurer A."/>
            <person name="Muller B."/>
        </authorList>
    </citation>
    <scope>NUCLEOTIDE SEQUENCE [LARGE SCALE GENOMIC DNA]</scope>
    <source>
        <strain evidence="12">Re1</strain>
    </source>
</reference>
<dbReference type="PANTHER" id="PTHR33989">
    <property type="match status" value="1"/>
</dbReference>
<evidence type="ECO:0000256" key="9">
    <source>
        <dbReference type="SAM" id="Phobius"/>
    </source>
</evidence>
<protein>
    <recommendedName>
        <fullName evidence="8">Permease IIC component</fullName>
    </recommendedName>
</protein>
<dbReference type="RefSeq" id="WP_013779299.1">
    <property type="nucleotide sequence ID" value="NC_015519.1"/>
</dbReference>
<keyword evidence="5 9" id="KW-0812">Transmembrane</keyword>
<gene>
    <name evidence="11" type="ordered locus">TEPIRE1_2427</name>
</gene>
<evidence type="ECO:0000313" key="11">
    <source>
        <dbReference type="EMBL" id="CCP27275.1"/>
    </source>
</evidence>
<dbReference type="OrthoDB" id="1641940at2"/>
<dbReference type="PIRSF" id="PIRSF006351">
    <property type="entry name" value="PTS_EIIC-Cellobiose"/>
    <property type="match status" value="1"/>
</dbReference>